<reference evidence="3" key="1">
    <citation type="submission" date="2019-07" db="EMBL/GenBank/DDBJ databases">
        <title>Toxilogical consequences of a new and cryptic species of cyanobacteria (Komarekiella delphini-convector) recovered from the epidermis of a bottlenose dolphin and 1500 ft. in the air.</title>
        <authorList>
            <person name="Brown A.O."/>
            <person name="Dvorak P."/>
            <person name="Villanueva C.D."/>
            <person name="Foss A.J."/>
            <person name="Garvey A.D."/>
            <person name="Gibson Q.A."/>
            <person name="Johansen J.R."/>
            <person name="Casamatta D.A."/>
        </authorList>
    </citation>
    <scope>NUCLEOTIDE SEQUENCE</scope>
    <source>
        <strain evidence="3">SJRDD-AB1</strain>
    </source>
</reference>
<dbReference type="AlphaFoldDB" id="A0AA40VRR3"/>
<keyword evidence="2" id="KW-0732">Signal</keyword>
<gene>
    <name evidence="3" type="ORF">FNW02_16725</name>
</gene>
<dbReference type="EMBL" id="VJXY01000017">
    <property type="protein sequence ID" value="MBD6617427.1"/>
    <property type="molecule type" value="Genomic_DNA"/>
</dbReference>
<sequence>MKTNLRITRFVMFCISIYVLIPNIADCTVVFGSVTANSFNASSSDSSTTSKVNPQGLKDIYVPPNYGSPDSQYGSGTR</sequence>
<feature type="signal peptide" evidence="2">
    <location>
        <begin position="1"/>
        <end position="25"/>
    </location>
</feature>
<feature type="region of interest" description="Disordered" evidence="1">
    <location>
        <begin position="39"/>
        <end position="78"/>
    </location>
</feature>
<feature type="compositionally biased region" description="Low complexity" evidence="1">
    <location>
        <begin position="39"/>
        <end position="50"/>
    </location>
</feature>
<comment type="caution">
    <text evidence="3">The sequence shown here is derived from an EMBL/GenBank/DDBJ whole genome shotgun (WGS) entry which is preliminary data.</text>
</comment>
<evidence type="ECO:0000313" key="4">
    <source>
        <dbReference type="Proteomes" id="UP001165986"/>
    </source>
</evidence>
<keyword evidence="4" id="KW-1185">Reference proteome</keyword>
<name>A0AA40VRR3_9NOST</name>
<evidence type="ECO:0000256" key="2">
    <source>
        <dbReference type="SAM" id="SignalP"/>
    </source>
</evidence>
<organism evidence="3 4">
    <name type="scientific">Komarekiella delphini-convector SJRDD-AB1</name>
    <dbReference type="NCBI Taxonomy" id="2593771"/>
    <lineage>
        <taxon>Bacteria</taxon>
        <taxon>Bacillati</taxon>
        <taxon>Cyanobacteriota</taxon>
        <taxon>Cyanophyceae</taxon>
        <taxon>Nostocales</taxon>
        <taxon>Nostocaceae</taxon>
        <taxon>Komarekiella</taxon>
        <taxon>Komarekiella delphini-convector</taxon>
    </lineage>
</organism>
<dbReference type="Proteomes" id="UP001165986">
    <property type="component" value="Unassembled WGS sequence"/>
</dbReference>
<proteinExistence type="predicted"/>
<evidence type="ECO:0000313" key="3">
    <source>
        <dbReference type="EMBL" id="MBD6617427.1"/>
    </source>
</evidence>
<feature type="chain" id="PRO_5041355815" evidence="2">
    <location>
        <begin position="26"/>
        <end position="78"/>
    </location>
</feature>
<accession>A0AA40VRR3</accession>
<feature type="compositionally biased region" description="Polar residues" evidence="1">
    <location>
        <begin position="68"/>
        <end position="78"/>
    </location>
</feature>
<protein>
    <submittedName>
        <fullName evidence="3">Uncharacterized protein</fullName>
    </submittedName>
</protein>
<evidence type="ECO:0000256" key="1">
    <source>
        <dbReference type="SAM" id="MobiDB-lite"/>
    </source>
</evidence>